<dbReference type="CDD" id="cd06580">
    <property type="entry name" value="TM_PBP1_transp_TpRbsC_like"/>
    <property type="match status" value="1"/>
</dbReference>
<proteinExistence type="predicted"/>
<evidence type="ECO:0000313" key="8">
    <source>
        <dbReference type="Proteomes" id="UP000184485"/>
    </source>
</evidence>
<keyword evidence="3 6" id="KW-0812">Transmembrane</keyword>
<keyword evidence="7" id="KW-0762">Sugar transport</keyword>
<accession>A0A1M5IBL2</accession>
<dbReference type="InterPro" id="IPR001851">
    <property type="entry name" value="ABC_transp_permease"/>
</dbReference>
<keyword evidence="4 6" id="KW-1133">Transmembrane helix</keyword>
<reference evidence="7 8" key="1">
    <citation type="submission" date="2016-11" db="EMBL/GenBank/DDBJ databases">
        <authorList>
            <person name="Jaros S."/>
            <person name="Januszkiewicz K."/>
            <person name="Wedrychowicz H."/>
        </authorList>
    </citation>
    <scope>NUCLEOTIDE SEQUENCE [LARGE SCALE GENOMIC DNA]</scope>
    <source>
        <strain evidence="7 8">DSM 19436</strain>
    </source>
</reference>
<evidence type="ECO:0000256" key="4">
    <source>
        <dbReference type="ARBA" id="ARBA00022989"/>
    </source>
</evidence>
<evidence type="ECO:0000256" key="2">
    <source>
        <dbReference type="ARBA" id="ARBA00022475"/>
    </source>
</evidence>
<evidence type="ECO:0000256" key="5">
    <source>
        <dbReference type="ARBA" id="ARBA00023136"/>
    </source>
</evidence>
<evidence type="ECO:0000256" key="3">
    <source>
        <dbReference type="ARBA" id="ARBA00022692"/>
    </source>
</evidence>
<feature type="transmembrane region" description="Helical" evidence="6">
    <location>
        <begin position="186"/>
        <end position="205"/>
    </location>
</feature>
<comment type="subcellular location">
    <subcellularLocation>
        <location evidence="1">Cell membrane</location>
        <topology evidence="1">Multi-pass membrane protein</topology>
    </subcellularLocation>
</comment>
<feature type="transmembrane region" description="Helical" evidence="6">
    <location>
        <begin position="82"/>
        <end position="99"/>
    </location>
</feature>
<dbReference type="GO" id="GO:0022857">
    <property type="term" value="F:transmembrane transporter activity"/>
    <property type="evidence" value="ECO:0007669"/>
    <property type="project" value="InterPro"/>
</dbReference>
<feature type="transmembrane region" description="Helical" evidence="6">
    <location>
        <begin position="286"/>
        <end position="306"/>
    </location>
</feature>
<keyword evidence="8" id="KW-1185">Reference proteome</keyword>
<gene>
    <name evidence="7" type="ORF">SAMN02745157_3831</name>
</gene>
<sequence length="341" mass="35339">MSAREGWITFAATLAAFLMLSAIFFLLLGKPPLEMGLSLVEFAFGDAYSLSETLAKASPILFCALAVAVPGRLGLISVGAEGQLYIGAITGTALVLGFPELPPLAMIPLMLAAAALGGAAWGLVPGLLRARLDINETIVTLILNYCAVLFASALVFGPWRDPANQGWPATAPFPPAAVPPAVDGKVHLGLLIGVLLALALHVFFTRGRAAVHIRILAGNRKVGRTFGLDFAFWVTALMATGGAIAGIGGIIEVAAIQGRLQPSISLGYGLTGFLVSWLARHRPLVILPIALLVGGLLAGSDALQLFAKVPAASATILEGLLFATALAVPGLIARWRRSDGN</sequence>
<feature type="transmembrane region" description="Helical" evidence="6">
    <location>
        <begin position="312"/>
        <end position="333"/>
    </location>
</feature>
<evidence type="ECO:0000313" key="7">
    <source>
        <dbReference type="EMBL" id="SHG25627.1"/>
    </source>
</evidence>
<dbReference type="PANTHER" id="PTHR47089:SF1">
    <property type="entry name" value="GUANOSINE ABC TRANSPORTER PERMEASE PROTEIN NUPP"/>
    <property type="match status" value="1"/>
</dbReference>
<dbReference type="STRING" id="1122133.SAMN02745157_3831"/>
<name>A0A1M5IBL2_9HYPH</name>
<organism evidence="7 8">
    <name type="scientific">Kaistia soli DSM 19436</name>
    <dbReference type="NCBI Taxonomy" id="1122133"/>
    <lineage>
        <taxon>Bacteria</taxon>
        <taxon>Pseudomonadati</taxon>
        <taxon>Pseudomonadota</taxon>
        <taxon>Alphaproteobacteria</taxon>
        <taxon>Hyphomicrobiales</taxon>
        <taxon>Kaistiaceae</taxon>
        <taxon>Kaistia</taxon>
    </lineage>
</organism>
<dbReference type="EMBL" id="FQUP01000004">
    <property type="protein sequence ID" value="SHG25627.1"/>
    <property type="molecule type" value="Genomic_DNA"/>
</dbReference>
<feature type="transmembrane region" description="Helical" evidence="6">
    <location>
        <begin position="57"/>
        <end position="75"/>
    </location>
</feature>
<protein>
    <submittedName>
        <fullName evidence="7">Simple sugar transport system permease protein</fullName>
    </submittedName>
</protein>
<dbReference type="RefSeq" id="WP_073056008.1">
    <property type="nucleotide sequence ID" value="NZ_FQUP01000004.1"/>
</dbReference>
<feature type="transmembrane region" description="Helical" evidence="6">
    <location>
        <begin position="105"/>
        <end position="126"/>
    </location>
</feature>
<keyword evidence="7" id="KW-0813">Transport</keyword>
<dbReference type="GO" id="GO:0005886">
    <property type="term" value="C:plasma membrane"/>
    <property type="evidence" value="ECO:0007669"/>
    <property type="project" value="UniProtKB-SubCell"/>
</dbReference>
<keyword evidence="2" id="KW-1003">Cell membrane</keyword>
<evidence type="ECO:0000256" key="1">
    <source>
        <dbReference type="ARBA" id="ARBA00004651"/>
    </source>
</evidence>
<dbReference type="PANTHER" id="PTHR47089">
    <property type="entry name" value="ABC TRANSPORTER, PERMEASE PROTEIN"/>
    <property type="match status" value="1"/>
</dbReference>
<dbReference type="Pfam" id="PF02653">
    <property type="entry name" value="BPD_transp_2"/>
    <property type="match status" value="1"/>
</dbReference>
<feature type="transmembrane region" description="Helical" evidence="6">
    <location>
        <begin position="263"/>
        <end position="279"/>
    </location>
</feature>
<keyword evidence="5 6" id="KW-0472">Membrane</keyword>
<dbReference type="Proteomes" id="UP000184485">
    <property type="component" value="Unassembled WGS sequence"/>
</dbReference>
<dbReference type="OrthoDB" id="9809785at2"/>
<evidence type="ECO:0000256" key="6">
    <source>
        <dbReference type="SAM" id="Phobius"/>
    </source>
</evidence>
<dbReference type="AlphaFoldDB" id="A0A1M5IBL2"/>
<feature type="transmembrane region" description="Helical" evidence="6">
    <location>
        <begin position="7"/>
        <end position="28"/>
    </location>
</feature>
<feature type="transmembrane region" description="Helical" evidence="6">
    <location>
        <begin position="138"/>
        <end position="159"/>
    </location>
</feature>
<feature type="transmembrane region" description="Helical" evidence="6">
    <location>
        <begin position="226"/>
        <end position="251"/>
    </location>
</feature>